<proteinExistence type="predicted"/>
<feature type="non-terminal residue" evidence="1">
    <location>
        <position position="57"/>
    </location>
</feature>
<evidence type="ECO:0000313" key="2">
    <source>
        <dbReference type="Proteomes" id="UP000265520"/>
    </source>
</evidence>
<evidence type="ECO:0000313" key="1">
    <source>
        <dbReference type="EMBL" id="MCI55594.1"/>
    </source>
</evidence>
<comment type="caution">
    <text evidence="1">The sequence shown here is derived from an EMBL/GenBank/DDBJ whole genome shotgun (WGS) entry which is preliminary data.</text>
</comment>
<keyword evidence="1" id="KW-0808">Transferase</keyword>
<organism evidence="1 2">
    <name type="scientific">Trifolium medium</name>
    <dbReference type="NCBI Taxonomy" id="97028"/>
    <lineage>
        <taxon>Eukaryota</taxon>
        <taxon>Viridiplantae</taxon>
        <taxon>Streptophyta</taxon>
        <taxon>Embryophyta</taxon>
        <taxon>Tracheophyta</taxon>
        <taxon>Spermatophyta</taxon>
        <taxon>Magnoliopsida</taxon>
        <taxon>eudicotyledons</taxon>
        <taxon>Gunneridae</taxon>
        <taxon>Pentapetalae</taxon>
        <taxon>rosids</taxon>
        <taxon>fabids</taxon>
        <taxon>Fabales</taxon>
        <taxon>Fabaceae</taxon>
        <taxon>Papilionoideae</taxon>
        <taxon>50 kb inversion clade</taxon>
        <taxon>NPAAA clade</taxon>
        <taxon>Hologalegina</taxon>
        <taxon>IRL clade</taxon>
        <taxon>Trifolieae</taxon>
        <taxon>Trifolium</taxon>
    </lineage>
</organism>
<dbReference type="GO" id="GO:0032259">
    <property type="term" value="P:methylation"/>
    <property type="evidence" value="ECO:0007669"/>
    <property type="project" value="UniProtKB-KW"/>
</dbReference>
<dbReference type="Proteomes" id="UP000265520">
    <property type="component" value="Unassembled WGS sequence"/>
</dbReference>
<reference evidence="1 2" key="1">
    <citation type="journal article" date="2018" name="Front. Plant Sci.">
        <title>Red Clover (Trifolium pratense) and Zigzag Clover (T. medium) - A Picture of Genomic Similarities and Differences.</title>
        <authorList>
            <person name="Dluhosova J."/>
            <person name="Istvanek J."/>
            <person name="Nedelnik J."/>
            <person name="Repkova J."/>
        </authorList>
    </citation>
    <scope>NUCLEOTIDE SEQUENCE [LARGE SCALE GENOMIC DNA]</scope>
    <source>
        <strain evidence="2">cv. 10/8</strain>
        <tissue evidence="1">Leaf</tissue>
    </source>
</reference>
<keyword evidence="2" id="KW-1185">Reference proteome</keyword>
<dbReference type="PROSITE" id="PS51257">
    <property type="entry name" value="PROKAR_LIPOPROTEIN"/>
    <property type="match status" value="1"/>
</dbReference>
<dbReference type="EMBL" id="LXQA010498797">
    <property type="protein sequence ID" value="MCI55594.1"/>
    <property type="molecule type" value="Genomic_DNA"/>
</dbReference>
<sequence length="57" mass="6203">MDDDSKSLLSNINIGGSGACMEEAVTKRYPPRRKVAAAIRDFPHLCGRNAPLLTTDE</sequence>
<keyword evidence="1" id="KW-0489">Methyltransferase</keyword>
<accession>A0A392T505</accession>
<name>A0A392T505_9FABA</name>
<dbReference type="AlphaFoldDB" id="A0A392T505"/>
<dbReference type="GO" id="GO:0008168">
    <property type="term" value="F:methyltransferase activity"/>
    <property type="evidence" value="ECO:0007669"/>
    <property type="project" value="UniProtKB-KW"/>
</dbReference>
<protein>
    <submittedName>
        <fullName evidence="1">Histone-lysine N-methyltransferase H3 lysine-9 specific SUVH6-like</fullName>
    </submittedName>
</protein>